<feature type="signal peptide" evidence="1">
    <location>
        <begin position="1"/>
        <end position="24"/>
    </location>
</feature>
<dbReference type="OrthoDB" id="1901669at2"/>
<feature type="chain" id="PRO_5039622738" description="DUF4430 domain-containing protein" evidence="1">
    <location>
        <begin position="25"/>
        <end position="266"/>
    </location>
</feature>
<comment type="caution">
    <text evidence="2">The sequence shown here is derived from an EMBL/GenBank/DDBJ whole genome shotgun (WGS) entry which is preliminary data.</text>
</comment>
<protein>
    <recommendedName>
        <fullName evidence="4">DUF4430 domain-containing protein</fullName>
    </recommendedName>
</protein>
<evidence type="ECO:0000313" key="2">
    <source>
        <dbReference type="EMBL" id="MSS42567.1"/>
    </source>
</evidence>
<evidence type="ECO:0000256" key="1">
    <source>
        <dbReference type="SAM" id="SignalP"/>
    </source>
</evidence>
<dbReference type="RefSeq" id="WP_154482541.1">
    <property type="nucleotide sequence ID" value="NZ_JAHLOA010000018.1"/>
</dbReference>
<proteinExistence type="predicted"/>
<dbReference type="EMBL" id="VULR01000002">
    <property type="protein sequence ID" value="MSS42567.1"/>
    <property type="molecule type" value="Genomic_DNA"/>
</dbReference>
<evidence type="ECO:0008006" key="4">
    <source>
        <dbReference type="Google" id="ProtNLM"/>
    </source>
</evidence>
<sequence length="266" mass="30058">MEIKRNGKKVVALLCSLIMIFAFAVPNFAANSSTTKTVYVDVEKNITGQNVIQEPVKVVLDENKTIADATKEAVGANRVRIRSTQYGNYIEAFKDDTSNFEYPFKAILSELTDGIVFRTDIPNQPIVNEEGWLAEKEYNGISGWMFTVDNTMVDANNVYYTGDTKLSDLPDNAVTRWEYSMAVGCDIGLEGYLPNGTLNEWGYYNWNTEPTPPFFNTRVDKSELIRKMADHENKNSAEYLEAMKVLRDLTTEEYTQADVDEIADSL</sequence>
<dbReference type="Proteomes" id="UP000462760">
    <property type="component" value="Unassembled WGS sequence"/>
</dbReference>
<evidence type="ECO:0000313" key="3">
    <source>
        <dbReference type="Proteomes" id="UP000462760"/>
    </source>
</evidence>
<gene>
    <name evidence="2" type="ORF">FYJ27_02295</name>
</gene>
<accession>A0A844FEY3</accession>
<keyword evidence="1" id="KW-0732">Signal</keyword>
<reference evidence="2 3" key="1">
    <citation type="submission" date="2019-08" db="EMBL/GenBank/DDBJ databases">
        <title>In-depth cultivation of the pig gut microbiome towards novel bacterial diversity and tailored functional studies.</title>
        <authorList>
            <person name="Wylensek D."/>
            <person name="Hitch T.C.A."/>
            <person name="Clavel T."/>
        </authorList>
    </citation>
    <scope>NUCLEOTIDE SEQUENCE [LARGE SCALE GENOMIC DNA]</scope>
    <source>
        <strain evidence="2 3">Med78-601-WT-4W-RMD-3</strain>
    </source>
</reference>
<name>A0A844FEY3_9FIRM</name>
<dbReference type="AlphaFoldDB" id="A0A844FEY3"/>
<organism evidence="2 3">
    <name type="scientific">Anaerosalibacter bizertensis</name>
    <dbReference type="NCBI Taxonomy" id="932217"/>
    <lineage>
        <taxon>Bacteria</taxon>
        <taxon>Bacillati</taxon>
        <taxon>Bacillota</taxon>
        <taxon>Tissierellia</taxon>
        <taxon>Tissierellales</taxon>
        <taxon>Sporanaerobacteraceae</taxon>
        <taxon>Anaerosalibacter</taxon>
    </lineage>
</organism>